<dbReference type="InterPro" id="IPR009057">
    <property type="entry name" value="Homeodomain-like_sf"/>
</dbReference>
<dbReference type="AlphaFoldDB" id="D7AAW0"/>
<dbReference type="SUPFAM" id="SSF48498">
    <property type="entry name" value="Tetracyclin repressor-like, C-terminal domain"/>
    <property type="match status" value="1"/>
</dbReference>
<feature type="domain" description="HTH tetR-type" evidence="3">
    <location>
        <begin position="41"/>
        <end position="101"/>
    </location>
</feature>
<dbReference type="Proteomes" id="UP000006633">
    <property type="component" value="Chromosome"/>
</dbReference>
<organism evidence="4 5">
    <name type="scientific">Ancylobacter novellus (strain ATCC 8093 / DSM 506 / JCM 20403 / CCM 1077 / IAM 12100 / NBRC 12443 / NCIMB 10456)</name>
    <name type="common">Starkeya novella</name>
    <dbReference type="NCBI Taxonomy" id="639283"/>
    <lineage>
        <taxon>Bacteria</taxon>
        <taxon>Pseudomonadati</taxon>
        <taxon>Pseudomonadota</taxon>
        <taxon>Alphaproteobacteria</taxon>
        <taxon>Hyphomicrobiales</taxon>
        <taxon>Xanthobacteraceae</taxon>
        <taxon>Ancylobacter</taxon>
    </lineage>
</organism>
<dbReference type="Pfam" id="PF08362">
    <property type="entry name" value="TetR_C_3"/>
    <property type="match status" value="1"/>
</dbReference>
<sequence length="239" mass="26815">MGRLSRRPAQPDAPAGKPLALKTAAARPARPKTANRLKRIEAKRGAILDAALALFSRYGLHGTTVEQIARTAAVSKTNLFYYFASKEDVYVGVLSRLLDQWLEPLRDLQLDTDPIEGIGEYIRRKVLFSRTHPEASRLFCLEMVQGAPLLRHELETSLKQLVDAKAEVIRGWTAAGKLGPIDPYHLIFAIWATTQHYADFASQVDALLNTGLDDERFVEEVTRNVQRIILDGLRVRKDD</sequence>
<dbReference type="GO" id="GO:0045892">
    <property type="term" value="P:negative regulation of DNA-templated transcription"/>
    <property type="evidence" value="ECO:0007669"/>
    <property type="project" value="InterPro"/>
</dbReference>
<keyword evidence="1 2" id="KW-0238">DNA-binding</keyword>
<dbReference type="PRINTS" id="PR00455">
    <property type="entry name" value="HTHTETR"/>
</dbReference>
<evidence type="ECO:0000259" key="3">
    <source>
        <dbReference type="PROSITE" id="PS50977"/>
    </source>
</evidence>
<dbReference type="PANTHER" id="PTHR30328">
    <property type="entry name" value="TRANSCRIPTIONAL REPRESSOR"/>
    <property type="match status" value="1"/>
</dbReference>
<feature type="DNA-binding region" description="H-T-H motif" evidence="2">
    <location>
        <begin position="64"/>
        <end position="83"/>
    </location>
</feature>
<evidence type="ECO:0000313" key="4">
    <source>
        <dbReference type="EMBL" id="ADH90977.1"/>
    </source>
</evidence>
<proteinExistence type="predicted"/>
<dbReference type="InterPro" id="IPR023772">
    <property type="entry name" value="DNA-bd_HTH_TetR-type_CS"/>
</dbReference>
<keyword evidence="5" id="KW-1185">Reference proteome</keyword>
<accession>D7AAW0</accession>
<reference evidence="4 5" key="1">
    <citation type="journal article" date="2012" name="Stand. Genomic Sci.">
        <title>Complete genome sequence of the facultatively chemolithoautotrophic and methylotrophic alpha Proteobacterium Starkeya novella type strain (ATCC 8093(T)).</title>
        <authorList>
            <person name="Kappler U."/>
            <person name="Davenport K."/>
            <person name="Beatson S."/>
            <person name="Lucas S."/>
            <person name="Lapidus A."/>
            <person name="Copeland A."/>
            <person name="Berry K.W."/>
            <person name="Glavina Del Rio T."/>
            <person name="Hammon N."/>
            <person name="Dalin E."/>
            <person name="Tice H."/>
            <person name="Pitluck S."/>
            <person name="Richardson P."/>
            <person name="Bruce D."/>
            <person name="Goodwin L.A."/>
            <person name="Han C."/>
            <person name="Tapia R."/>
            <person name="Detter J.C."/>
            <person name="Chang Y.J."/>
            <person name="Jeffries C.D."/>
            <person name="Land M."/>
            <person name="Hauser L."/>
            <person name="Kyrpides N.C."/>
            <person name="Goker M."/>
            <person name="Ivanova N."/>
            <person name="Klenk H.P."/>
            <person name="Woyke T."/>
        </authorList>
    </citation>
    <scope>NUCLEOTIDE SEQUENCE [LARGE SCALE GENOMIC DNA]</scope>
    <source>
        <strain evidence="5">ATCC 8093 / DSM 506 / JCM 20403 / CCM 1077 / IAM 12100 / NBRC 12443 / NCIMB 10456</strain>
    </source>
</reference>
<dbReference type="InterPro" id="IPR050109">
    <property type="entry name" value="HTH-type_TetR-like_transc_reg"/>
</dbReference>
<dbReference type="EMBL" id="CP002026">
    <property type="protein sequence ID" value="ADH90977.1"/>
    <property type="molecule type" value="Genomic_DNA"/>
</dbReference>
<dbReference type="InterPro" id="IPR013573">
    <property type="entry name" value="Tscrpt_reg_YcdC_C"/>
</dbReference>
<dbReference type="KEGG" id="sno:Snov_3707"/>
<gene>
    <name evidence="4" type="ordered locus">Snov_3707</name>
</gene>
<dbReference type="PROSITE" id="PS50977">
    <property type="entry name" value="HTH_TETR_2"/>
    <property type="match status" value="1"/>
</dbReference>
<dbReference type="RefSeq" id="WP_013168478.1">
    <property type="nucleotide sequence ID" value="NC_014217.1"/>
</dbReference>
<dbReference type="SUPFAM" id="SSF46689">
    <property type="entry name" value="Homeodomain-like"/>
    <property type="match status" value="1"/>
</dbReference>
<dbReference type="InterPro" id="IPR036271">
    <property type="entry name" value="Tet_transcr_reg_TetR-rel_C_sf"/>
</dbReference>
<name>D7AAW0_ANCN5</name>
<dbReference type="NCBIfam" id="NF011584">
    <property type="entry name" value="PRK15008.1"/>
    <property type="match status" value="1"/>
</dbReference>
<dbReference type="PANTHER" id="PTHR30328:SF54">
    <property type="entry name" value="HTH-TYPE TRANSCRIPTIONAL REPRESSOR SCO4008"/>
    <property type="match status" value="1"/>
</dbReference>
<dbReference type="Pfam" id="PF00440">
    <property type="entry name" value="TetR_N"/>
    <property type="match status" value="1"/>
</dbReference>
<evidence type="ECO:0000256" key="1">
    <source>
        <dbReference type="ARBA" id="ARBA00023125"/>
    </source>
</evidence>
<dbReference type="OrthoDB" id="2356263at2"/>
<dbReference type="GO" id="GO:0003677">
    <property type="term" value="F:DNA binding"/>
    <property type="evidence" value="ECO:0007669"/>
    <property type="project" value="UniProtKB-UniRule"/>
</dbReference>
<evidence type="ECO:0000256" key="2">
    <source>
        <dbReference type="PROSITE-ProRule" id="PRU00335"/>
    </source>
</evidence>
<dbReference type="eggNOG" id="COG1309">
    <property type="taxonomic scope" value="Bacteria"/>
</dbReference>
<dbReference type="HOGENOM" id="CLU_069356_1_0_5"/>
<dbReference type="Gene3D" id="1.10.357.10">
    <property type="entry name" value="Tetracycline Repressor, domain 2"/>
    <property type="match status" value="1"/>
</dbReference>
<dbReference type="PROSITE" id="PS01081">
    <property type="entry name" value="HTH_TETR_1"/>
    <property type="match status" value="1"/>
</dbReference>
<dbReference type="STRING" id="639283.Snov_3707"/>
<dbReference type="Gene3D" id="1.10.10.60">
    <property type="entry name" value="Homeodomain-like"/>
    <property type="match status" value="1"/>
</dbReference>
<protein>
    <submittedName>
        <fullName evidence="4">Transcriptional regulator, TetR family</fullName>
    </submittedName>
</protein>
<dbReference type="InterPro" id="IPR001647">
    <property type="entry name" value="HTH_TetR"/>
</dbReference>
<evidence type="ECO:0000313" key="5">
    <source>
        <dbReference type="Proteomes" id="UP000006633"/>
    </source>
</evidence>